<dbReference type="AlphaFoldDB" id="A0A7J8I2K0"/>
<feature type="domain" description="SAM" evidence="1">
    <location>
        <begin position="3"/>
        <end position="41"/>
    </location>
</feature>
<keyword evidence="3" id="KW-1185">Reference proteome</keyword>
<dbReference type="Proteomes" id="UP000550707">
    <property type="component" value="Unassembled WGS sequence"/>
</dbReference>
<name>A0A7J8I2K0_MOLMO</name>
<dbReference type="SUPFAM" id="SSF47769">
    <property type="entry name" value="SAM/Pointed domain"/>
    <property type="match status" value="1"/>
</dbReference>
<dbReference type="GO" id="GO:0005634">
    <property type="term" value="C:nucleus"/>
    <property type="evidence" value="ECO:0007669"/>
    <property type="project" value="TreeGrafter"/>
</dbReference>
<sequence>MQVFKDHAIDGETLPLLTEEHLRSTMGLKLGPALRIQSQVSQHVESMLYKKSFSLPAHTKQAFDQPVDIPTPLDFNSWGDTRDSTCSQDIIPKGIERDSMRN</sequence>
<dbReference type="PANTHER" id="PTHR12247">
    <property type="entry name" value="POLYCOMB GROUP PROTEIN"/>
    <property type="match status" value="1"/>
</dbReference>
<gene>
    <name evidence="2" type="ORF">HJG59_016064</name>
</gene>
<dbReference type="InterPro" id="IPR050548">
    <property type="entry name" value="PcG_chromatin_remod_factors"/>
</dbReference>
<dbReference type="Pfam" id="PF00536">
    <property type="entry name" value="SAM_1"/>
    <property type="match status" value="1"/>
</dbReference>
<dbReference type="GO" id="GO:0042393">
    <property type="term" value="F:histone binding"/>
    <property type="evidence" value="ECO:0007669"/>
    <property type="project" value="TreeGrafter"/>
</dbReference>
<evidence type="ECO:0000313" key="3">
    <source>
        <dbReference type="Proteomes" id="UP000550707"/>
    </source>
</evidence>
<evidence type="ECO:0000259" key="1">
    <source>
        <dbReference type="Pfam" id="PF00536"/>
    </source>
</evidence>
<dbReference type="Gene3D" id="1.10.150.50">
    <property type="entry name" value="Transcription Factor, Ets-1"/>
    <property type="match status" value="1"/>
</dbReference>
<organism evidence="2 3">
    <name type="scientific">Molossus molossus</name>
    <name type="common">Pallas' mastiff bat</name>
    <name type="synonym">Vespertilio molossus</name>
    <dbReference type="NCBI Taxonomy" id="27622"/>
    <lineage>
        <taxon>Eukaryota</taxon>
        <taxon>Metazoa</taxon>
        <taxon>Chordata</taxon>
        <taxon>Craniata</taxon>
        <taxon>Vertebrata</taxon>
        <taxon>Euteleostomi</taxon>
        <taxon>Mammalia</taxon>
        <taxon>Eutheria</taxon>
        <taxon>Laurasiatheria</taxon>
        <taxon>Chiroptera</taxon>
        <taxon>Yangochiroptera</taxon>
        <taxon>Molossidae</taxon>
        <taxon>Molossus</taxon>
    </lineage>
</organism>
<proteinExistence type="predicted"/>
<dbReference type="InterPro" id="IPR001660">
    <property type="entry name" value="SAM"/>
</dbReference>
<comment type="caution">
    <text evidence="2">The sequence shown here is derived from an EMBL/GenBank/DDBJ whole genome shotgun (WGS) entry which is preliminary data.</text>
</comment>
<dbReference type="GO" id="GO:0045892">
    <property type="term" value="P:negative regulation of DNA-templated transcription"/>
    <property type="evidence" value="ECO:0007669"/>
    <property type="project" value="TreeGrafter"/>
</dbReference>
<evidence type="ECO:0000313" key="2">
    <source>
        <dbReference type="EMBL" id="KAF6478470.1"/>
    </source>
</evidence>
<reference evidence="2 3" key="1">
    <citation type="journal article" date="2020" name="Nature">
        <title>Six reference-quality genomes reveal evolution of bat adaptations.</title>
        <authorList>
            <person name="Jebb D."/>
            <person name="Huang Z."/>
            <person name="Pippel M."/>
            <person name="Hughes G.M."/>
            <person name="Lavrichenko K."/>
            <person name="Devanna P."/>
            <person name="Winkler S."/>
            <person name="Jermiin L.S."/>
            <person name="Skirmuntt E.C."/>
            <person name="Katzourakis A."/>
            <person name="Burkitt-Gray L."/>
            <person name="Ray D.A."/>
            <person name="Sullivan K.A.M."/>
            <person name="Roscito J.G."/>
            <person name="Kirilenko B.M."/>
            <person name="Davalos L.M."/>
            <person name="Corthals A.P."/>
            <person name="Power M.L."/>
            <person name="Jones G."/>
            <person name="Ransome R.D."/>
            <person name="Dechmann D.K.N."/>
            <person name="Locatelli A.G."/>
            <person name="Puechmaille S.J."/>
            <person name="Fedrigo O."/>
            <person name="Jarvis E.D."/>
            <person name="Hiller M."/>
            <person name="Vernes S.C."/>
            <person name="Myers E.W."/>
            <person name="Teeling E.C."/>
        </authorList>
    </citation>
    <scope>NUCLEOTIDE SEQUENCE [LARGE SCALE GENOMIC DNA]</scope>
    <source>
        <strain evidence="2">MMolMol1</strain>
        <tissue evidence="2">Muscle</tissue>
    </source>
</reference>
<accession>A0A7J8I2K0</accession>
<dbReference type="PANTHER" id="PTHR12247:SF89">
    <property type="entry name" value="STERILE ALPHA MOTIF DOMAIN-CONTAINING PROTEIN 7"/>
    <property type="match status" value="1"/>
</dbReference>
<protein>
    <submittedName>
        <fullName evidence="2">Sterile alpha motif domain containing 7</fullName>
    </submittedName>
</protein>
<dbReference type="InterPro" id="IPR013761">
    <property type="entry name" value="SAM/pointed_sf"/>
</dbReference>
<dbReference type="GO" id="GO:0003682">
    <property type="term" value="F:chromatin binding"/>
    <property type="evidence" value="ECO:0007669"/>
    <property type="project" value="TreeGrafter"/>
</dbReference>
<dbReference type="EMBL" id="JACASF010000005">
    <property type="protein sequence ID" value="KAF6478470.1"/>
    <property type="molecule type" value="Genomic_DNA"/>
</dbReference>